<name>A0A3D9I313_9BACL</name>
<dbReference type="AlphaFoldDB" id="A0A3D9I313"/>
<dbReference type="InterPro" id="IPR000847">
    <property type="entry name" value="LysR_HTH_N"/>
</dbReference>
<dbReference type="Proteomes" id="UP000256977">
    <property type="component" value="Unassembled WGS sequence"/>
</dbReference>
<dbReference type="PANTHER" id="PTHR30419">
    <property type="entry name" value="HTH-TYPE TRANSCRIPTIONAL REGULATOR YBHD"/>
    <property type="match status" value="1"/>
</dbReference>
<evidence type="ECO:0000256" key="3">
    <source>
        <dbReference type="ARBA" id="ARBA00023125"/>
    </source>
</evidence>
<accession>A0A3D9I313</accession>
<dbReference type="InterPro" id="IPR036390">
    <property type="entry name" value="WH_DNA-bd_sf"/>
</dbReference>
<evidence type="ECO:0000259" key="5">
    <source>
        <dbReference type="PROSITE" id="PS50931"/>
    </source>
</evidence>
<dbReference type="GO" id="GO:0003700">
    <property type="term" value="F:DNA-binding transcription factor activity"/>
    <property type="evidence" value="ECO:0007669"/>
    <property type="project" value="InterPro"/>
</dbReference>
<dbReference type="Pfam" id="PF00126">
    <property type="entry name" value="HTH_1"/>
    <property type="match status" value="1"/>
</dbReference>
<dbReference type="PRINTS" id="PR00039">
    <property type="entry name" value="HTHLYSR"/>
</dbReference>
<feature type="domain" description="HTH lysR-type" evidence="5">
    <location>
        <begin position="1"/>
        <end position="58"/>
    </location>
</feature>
<protein>
    <submittedName>
        <fullName evidence="6">LysR family transcriptional regulator</fullName>
    </submittedName>
</protein>
<dbReference type="SUPFAM" id="SSF53850">
    <property type="entry name" value="Periplasmic binding protein-like II"/>
    <property type="match status" value="1"/>
</dbReference>
<dbReference type="Pfam" id="PF03466">
    <property type="entry name" value="LysR_substrate"/>
    <property type="match status" value="1"/>
</dbReference>
<dbReference type="GO" id="GO:0003677">
    <property type="term" value="F:DNA binding"/>
    <property type="evidence" value="ECO:0007669"/>
    <property type="project" value="UniProtKB-KW"/>
</dbReference>
<dbReference type="Gene3D" id="3.40.190.290">
    <property type="match status" value="1"/>
</dbReference>
<sequence>MEWLQLKYFQTVARLEHMTQAAEQLHIAQPSLSKTIARLEEAVGVALFDRQGRQIRLNQFGRVYLERVDRAFRELEEGERQIREMAGLARGSIRLGVSITSVLPELIGPFIQQHPSVHFRQILGPTAEMIQRLEDGDIDLWISSVQAEGADLEWQALMTEQVWIAASSEHRLAERDSVTLEELANEPFISMNTGFSFRDLMDDLCRQADFKPNITFEVDEPDGIARLVGQGLGIAFMPELSFRARSRAGLKQLQIESRDFKRTTWIAWSRRHYLSLAAKQFREYIIESYRHMQRELYD</sequence>
<dbReference type="PANTHER" id="PTHR30419:SF28">
    <property type="entry name" value="HTH-TYPE TRANSCRIPTIONAL REGULATOR BSDA"/>
    <property type="match status" value="1"/>
</dbReference>
<keyword evidence="4" id="KW-0804">Transcription</keyword>
<evidence type="ECO:0000313" key="7">
    <source>
        <dbReference type="Proteomes" id="UP000256977"/>
    </source>
</evidence>
<dbReference type="InterPro" id="IPR050950">
    <property type="entry name" value="HTH-type_LysR_regulators"/>
</dbReference>
<dbReference type="PROSITE" id="PS50931">
    <property type="entry name" value="HTH_LYSR"/>
    <property type="match status" value="1"/>
</dbReference>
<evidence type="ECO:0000256" key="1">
    <source>
        <dbReference type="ARBA" id="ARBA00009437"/>
    </source>
</evidence>
<organism evidence="6 7">
    <name type="scientific">Cohnella phaseoli</name>
    <dbReference type="NCBI Taxonomy" id="456490"/>
    <lineage>
        <taxon>Bacteria</taxon>
        <taxon>Bacillati</taxon>
        <taxon>Bacillota</taxon>
        <taxon>Bacilli</taxon>
        <taxon>Bacillales</taxon>
        <taxon>Paenibacillaceae</taxon>
        <taxon>Cohnella</taxon>
    </lineage>
</organism>
<dbReference type="SUPFAM" id="SSF46785">
    <property type="entry name" value="Winged helix' DNA-binding domain"/>
    <property type="match status" value="1"/>
</dbReference>
<reference evidence="6 7" key="1">
    <citation type="submission" date="2018-07" db="EMBL/GenBank/DDBJ databases">
        <title>Genomic Encyclopedia of Type Strains, Phase III (KMG-III): the genomes of soil and plant-associated and newly described type strains.</title>
        <authorList>
            <person name="Whitman W."/>
        </authorList>
    </citation>
    <scope>NUCLEOTIDE SEQUENCE [LARGE SCALE GENOMIC DNA]</scope>
    <source>
        <strain evidence="6 7">CECT 7287</strain>
    </source>
</reference>
<keyword evidence="3" id="KW-0238">DNA-binding</keyword>
<dbReference type="FunFam" id="1.10.10.10:FF:000001">
    <property type="entry name" value="LysR family transcriptional regulator"/>
    <property type="match status" value="1"/>
</dbReference>
<keyword evidence="7" id="KW-1185">Reference proteome</keyword>
<dbReference type="RefSeq" id="WP_116064968.1">
    <property type="nucleotide sequence ID" value="NZ_QRDZ01000040.1"/>
</dbReference>
<dbReference type="InterPro" id="IPR005119">
    <property type="entry name" value="LysR_subst-bd"/>
</dbReference>
<dbReference type="EMBL" id="QRDZ01000040">
    <property type="protein sequence ID" value="RED56163.1"/>
    <property type="molecule type" value="Genomic_DNA"/>
</dbReference>
<proteinExistence type="inferred from homology"/>
<dbReference type="Gene3D" id="1.10.10.10">
    <property type="entry name" value="Winged helix-like DNA-binding domain superfamily/Winged helix DNA-binding domain"/>
    <property type="match status" value="1"/>
</dbReference>
<keyword evidence="2" id="KW-0805">Transcription regulation</keyword>
<evidence type="ECO:0000256" key="2">
    <source>
        <dbReference type="ARBA" id="ARBA00023015"/>
    </source>
</evidence>
<gene>
    <name evidence="6" type="ORF">DFP98_1403</name>
</gene>
<dbReference type="GO" id="GO:0005829">
    <property type="term" value="C:cytosol"/>
    <property type="evidence" value="ECO:0007669"/>
    <property type="project" value="TreeGrafter"/>
</dbReference>
<comment type="similarity">
    <text evidence="1">Belongs to the LysR transcriptional regulatory family.</text>
</comment>
<evidence type="ECO:0000313" key="6">
    <source>
        <dbReference type="EMBL" id="RED56163.1"/>
    </source>
</evidence>
<comment type="caution">
    <text evidence="6">The sequence shown here is derived from an EMBL/GenBank/DDBJ whole genome shotgun (WGS) entry which is preliminary data.</text>
</comment>
<dbReference type="InterPro" id="IPR036388">
    <property type="entry name" value="WH-like_DNA-bd_sf"/>
</dbReference>
<dbReference type="OrthoDB" id="9803735at2"/>
<evidence type="ECO:0000256" key="4">
    <source>
        <dbReference type="ARBA" id="ARBA00023163"/>
    </source>
</evidence>